<dbReference type="Proteomes" id="UP000244900">
    <property type="component" value="Chromosome"/>
</dbReference>
<sequence length="503" mass="54155">MSTGGNAEGAGAGPAGAIAAAAATATAVPSTATRSAPGGAGRRGTVFGETMLGTVLLEREDRARRIRLDLRVAADRVMRPFGTTAARASGRVRVAGWADDTHAEGELEISPLARRRIRYRISFTAEGRRFMLDGWKSITPRRPVASLTVLPFTLYEDGTRAGRGTLRFPVATQLPPFLASFRFPRATGSAETLTAPRWQGEPGRTEVWYTTLTDPATGTGLWLHHELVAPADGSEPYAHGWAAVFPKDGPVRHARFGPAGWTPGAAGFRAAGVEAAPGRLTGSAGALRWDLAEQAADAPLFTFPGWSWRRPLLPAAQILPAARASYDGTFSYDGTTLTPTAAPGASARIYGHGNARRWAWLHADLGGGDVLEIVAAVSMRPGLRRLPPLVFLRLRRGTRTWPRRAERSAVGWAGLGRFRAAIGLPVWTVSGRAGLRRIRVEVTQPEDRTIALDYTDPDGSRAVCRNSERAGAHVLLERWWFGGWRTEAEWTLDGTAHAEVGTR</sequence>
<dbReference type="KEGG" id="stir:DDW44_15765"/>
<protein>
    <submittedName>
        <fullName evidence="1">Uncharacterized protein</fullName>
    </submittedName>
</protein>
<dbReference type="EMBL" id="CP029188">
    <property type="protein sequence ID" value="AWI30068.1"/>
    <property type="molecule type" value="Genomic_DNA"/>
</dbReference>
<name>A0A2S1SUL4_9ACTN</name>
<organism evidence="1 2">
    <name type="scientific">Streptomyces tirandamycinicus</name>
    <dbReference type="NCBI Taxonomy" id="2174846"/>
    <lineage>
        <taxon>Bacteria</taxon>
        <taxon>Bacillati</taxon>
        <taxon>Actinomycetota</taxon>
        <taxon>Actinomycetes</taxon>
        <taxon>Kitasatosporales</taxon>
        <taxon>Streptomycetaceae</taxon>
        <taxon>Streptomyces</taxon>
    </lineage>
</organism>
<accession>A0A2S1SUL4</accession>
<evidence type="ECO:0000313" key="1">
    <source>
        <dbReference type="EMBL" id="AWI30068.1"/>
    </source>
</evidence>
<proteinExistence type="predicted"/>
<gene>
    <name evidence="1" type="ORF">DDW44_15765</name>
</gene>
<dbReference type="OrthoDB" id="4678575at2"/>
<keyword evidence="2" id="KW-1185">Reference proteome</keyword>
<reference evidence="1 2" key="1">
    <citation type="submission" date="2018-05" db="EMBL/GenBank/DDBJ databases">
        <title>Complete genome sequence of sponge-derived Streptomyces sp. HNM0039.</title>
        <authorList>
            <person name="Huang X."/>
            <person name="Zhou S."/>
        </authorList>
    </citation>
    <scope>NUCLEOTIDE SEQUENCE [LARGE SCALE GENOMIC DNA]</scope>
    <source>
        <strain evidence="1 2">HNM0039</strain>
    </source>
</reference>
<dbReference type="AlphaFoldDB" id="A0A2S1SUL4"/>
<dbReference type="RefSeq" id="WP_108906838.1">
    <property type="nucleotide sequence ID" value="NZ_CP029188.1"/>
</dbReference>
<evidence type="ECO:0000313" key="2">
    <source>
        <dbReference type="Proteomes" id="UP000244900"/>
    </source>
</evidence>